<dbReference type="EMBL" id="CP015520">
    <property type="protein sequence ID" value="ANF22578.1"/>
    <property type="molecule type" value="Genomic_DNA"/>
</dbReference>
<accession>A0A172WGL1</accession>
<name>A0A172WGL1_9EURY</name>
<organism evidence="1 2">
    <name type="scientific">Thermococcus piezophilus</name>
    <dbReference type="NCBI Taxonomy" id="1712654"/>
    <lineage>
        <taxon>Archaea</taxon>
        <taxon>Methanobacteriati</taxon>
        <taxon>Methanobacteriota</taxon>
        <taxon>Thermococci</taxon>
        <taxon>Thermococcales</taxon>
        <taxon>Thermococcaceae</taxon>
        <taxon>Thermococcus</taxon>
    </lineage>
</organism>
<dbReference type="KEGG" id="tpie:A7C91_04875"/>
<keyword evidence="2" id="KW-1185">Reference proteome</keyword>
<evidence type="ECO:0000313" key="2">
    <source>
        <dbReference type="Proteomes" id="UP000076969"/>
    </source>
</evidence>
<sequence length="75" mass="8757">MISFGQSLRPPYLLHSFTSLQFNEDQNVHEVEALFNRGTLTDILNRRLTKGLWFTFEYGKVEKKSRGLTPPAWVE</sequence>
<protein>
    <submittedName>
        <fullName evidence="1">Uncharacterized protein</fullName>
    </submittedName>
</protein>
<proteinExistence type="predicted"/>
<evidence type="ECO:0000313" key="1">
    <source>
        <dbReference type="EMBL" id="ANF22578.1"/>
    </source>
</evidence>
<dbReference type="AlphaFoldDB" id="A0A172WGL1"/>
<gene>
    <name evidence="1" type="ORF">A7C91_04875</name>
</gene>
<dbReference type="Proteomes" id="UP000076969">
    <property type="component" value="Chromosome"/>
</dbReference>
<reference evidence="2" key="1">
    <citation type="journal article" date="2016" name="Syst. Appl. Microbiol.">
        <title>Thermococcus piezophilus sp. nov., a novel hyperthermophilic and piezophilic archaeon with a broad pressure range for growth, isolated from a deepest hydrothermal vent at the Mid-Cayman Rise.</title>
        <authorList>
            <person name="Dalmasso C."/>
            <person name="Oger P."/>
            <person name="Selva G."/>
            <person name="Courtine D."/>
            <person name="L'Haridon S."/>
            <person name="Garlaschelli A."/>
            <person name="Roussel E."/>
            <person name="Miyazaki J."/>
            <person name="Reveillaud J."/>
            <person name="Jebbar M."/>
            <person name="Takai K."/>
            <person name="Maignien L."/>
            <person name="Alain K."/>
        </authorList>
    </citation>
    <scope>NUCLEOTIDE SEQUENCE [LARGE SCALE GENOMIC DNA]</scope>
    <source>
        <strain evidence="2">CDGS</strain>
    </source>
</reference>